<comment type="subcellular location">
    <subcellularLocation>
        <location evidence="1">Periplasm</location>
    </subcellularLocation>
</comment>
<dbReference type="GO" id="GO:1904680">
    <property type="term" value="F:peptide transmembrane transporter activity"/>
    <property type="evidence" value="ECO:0007669"/>
    <property type="project" value="TreeGrafter"/>
</dbReference>
<dbReference type="AlphaFoldDB" id="A0A2C7AHL0"/>
<evidence type="ECO:0000313" key="6">
    <source>
        <dbReference type="Proteomes" id="UP000223527"/>
    </source>
</evidence>
<dbReference type="Gene3D" id="3.10.105.10">
    <property type="entry name" value="Dipeptide-binding Protein, Domain 3"/>
    <property type="match status" value="1"/>
</dbReference>
<dbReference type="RefSeq" id="WP_099093674.1">
    <property type="nucleotide sequence ID" value="NZ_PDNU01000001.1"/>
</dbReference>
<evidence type="ECO:0000256" key="3">
    <source>
        <dbReference type="ARBA" id="ARBA00022729"/>
    </source>
</evidence>
<proteinExistence type="inferred from homology"/>
<evidence type="ECO:0000313" key="5">
    <source>
        <dbReference type="EMBL" id="PHK96985.1"/>
    </source>
</evidence>
<reference evidence="5 6" key="1">
    <citation type="submission" date="2017-10" db="EMBL/GenBank/DDBJ databases">
        <authorList>
            <person name="Banno H."/>
            <person name="Chua N.-H."/>
        </authorList>
    </citation>
    <scope>NUCLEOTIDE SEQUENCE [LARGE SCALE GENOMIC DNA]</scope>
    <source>
        <strain evidence="5 6">YW11</strain>
    </source>
</reference>
<dbReference type="PROSITE" id="PS51318">
    <property type="entry name" value="TAT"/>
    <property type="match status" value="1"/>
</dbReference>
<feature type="domain" description="Solute-binding protein family 5" evidence="4">
    <location>
        <begin position="80"/>
        <end position="447"/>
    </location>
</feature>
<dbReference type="SUPFAM" id="SSF53850">
    <property type="entry name" value="Periplasmic binding protein-like II"/>
    <property type="match status" value="1"/>
</dbReference>
<evidence type="ECO:0000259" key="4">
    <source>
        <dbReference type="Pfam" id="PF00496"/>
    </source>
</evidence>
<dbReference type="PANTHER" id="PTHR30290">
    <property type="entry name" value="PERIPLASMIC BINDING COMPONENT OF ABC TRANSPORTER"/>
    <property type="match status" value="1"/>
</dbReference>
<dbReference type="InterPro" id="IPR006311">
    <property type="entry name" value="TAT_signal"/>
</dbReference>
<dbReference type="InterPro" id="IPR039424">
    <property type="entry name" value="SBP_5"/>
</dbReference>
<comment type="similarity">
    <text evidence="2">Belongs to the bacterial solute-binding protein 5 family.</text>
</comment>
<dbReference type="OrthoDB" id="7233744at2"/>
<evidence type="ECO:0000256" key="2">
    <source>
        <dbReference type="ARBA" id="ARBA00005695"/>
    </source>
</evidence>
<dbReference type="GO" id="GO:0043190">
    <property type="term" value="C:ATP-binding cassette (ABC) transporter complex"/>
    <property type="evidence" value="ECO:0007669"/>
    <property type="project" value="InterPro"/>
</dbReference>
<dbReference type="GO" id="GO:0030288">
    <property type="term" value="C:outer membrane-bounded periplasmic space"/>
    <property type="evidence" value="ECO:0007669"/>
    <property type="project" value="UniProtKB-ARBA"/>
</dbReference>
<protein>
    <submittedName>
        <fullName evidence="5">ABC transporter substrate-binding protein</fullName>
    </submittedName>
</protein>
<name>A0A2C7AHL0_9PROT</name>
<keyword evidence="6" id="KW-1185">Reference proteome</keyword>
<keyword evidence="3" id="KW-0732">Signal</keyword>
<dbReference type="Gene3D" id="3.40.190.10">
    <property type="entry name" value="Periplasmic binding protein-like II"/>
    <property type="match status" value="1"/>
</dbReference>
<gene>
    <name evidence="5" type="ORF">CR162_01040</name>
</gene>
<sequence length="526" mass="57916">MTASAFPRRAALRLGAGLVAAGAGAPGRPALAQSAARTLRFVPHTNLQTPDALQSSTLISLNAASAIWDQLYGLDSKLQPRPQMAQGHELSADRLRWRFRLREGLRFHDGEAVRAADCVASIHRWSQRDLFGKRLAAQLDEMRATSDTEFEIRLKQPYNQLLYGLGATACYIMPERVARTPATTTVTDFTGSGPFVFRREEWVSGASVVFTRNESYVPRDERPDMWAGGKVAKLDRVEWRIMPDPSTAISALQTGEVDWLERPLADLLPLLRGRRGLDVKTIDPIGVWAELRLNDSVPPFDNPAMRRALFPALRQVDYMQSLVGDDPSLYRTGVGAFLPGSPAASEAGLEAVTGERSIERARQAVKAAGYQGETIIQMAATDISSAAAMSPVAQQMLREIGLNVDYQSVDWGTLISRANASGSAERANWHCYCTGWAGLWVSNPGSHLHLYGTRPNPRMEALRDAWFDAADAAEQRRITSQMQAIAFEEPPFLPLGQYFTPQAYSTKLSGFVPSPIALFWNLEKAA</sequence>
<comment type="caution">
    <text evidence="5">The sequence shown here is derived from an EMBL/GenBank/DDBJ whole genome shotgun (WGS) entry which is preliminary data.</text>
</comment>
<dbReference type="EMBL" id="PDNU01000001">
    <property type="protein sequence ID" value="PHK96985.1"/>
    <property type="molecule type" value="Genomic_DNA"/>
</dbReference>
<dbReference type="CDD" id="cd08502">
    <property type="entry name" value="PBP2_NikA_DppA_OppA_like_16"/>
    <property type="match status" value="1"/>
</dbReference>
<dbReference type="InterPro" id="IPR030678">
    <property type="entry name" value="Peptide/Ni-bd"/>
</dbReference>
<dbReference type="PIRSF" id="PIRSF002741">
    <property type="entry name" value="MppA"/>
    <property type="match status" value="1"/>
</dbReference>
<dbReference type="Pfam" id="PF00496">
    <property type="entry name" value="SBP_bac_5"/>
    <property type="match status" value="1"/>
</dbReference>
<accession>A0A2C7AHL0</accession>
<dbReference type="Proteomes" id="UP000223527">
    <property type="component" value="Unassembled WGS sequence"/>
</dbReference>
<dbReference type="GO" id="GO:0015833">
    <property type="term" value="P:peptide transport"/>
    <property type="evidence" value="ECO:0007669"/>
    <property type="project" value="TreeGrafter"/>
</dbReference>
<dbReference type="InterPro" id="IPR000914">
    <property type="entry name" value="SBP_5_dom"/>
</dbReference>
<organism evidence="5 6">
    <name type="scientific">Teichococcus rhizosphaerae</name>
    <dbReference type="NCBI Taxonomy" id="1335062"/>
    <lineage>
        <taxon>Bacteria</taxon>
        <taxon>Pseudomonadati</taxon>
        <taxon>Pseudomonadota</taxon>
        <taxon>Alphaproteobacteria</taxon>
        <taxon>Acetobacterales</taxon>
        <taxon>Roseomonadaceae</taxon>
        <taxon>Roseomonas</taxon>
    </lineage>
</organism>
<dbReference type="PANTHER" id="PTHR30290:SF38">
    <property type="entry name" value="D,D-DIPEPTIDE-BINDING PERIPLASMIC PROTEIN DDPA-RELATED"/>
    <property type="match status" value="1"/>
</dbReference>
<evidence type="ECO:0000256" key="1">
    <source>
        <dbReference type="ARBA" id="ARBA00004418"/>
    </source>
</evidence>